<organism evidence="1">
    <name type="scientific">viral metagenome</name>
    <dbReference type="NCBI Taxonomy" id="1070528"/>
    <lineage>
        <taxon>unclassified sequences</taxon>
        <taxon>metagenomes</taxon>
        <taxon>organismal metagenomes</taxon>
    </lineage>
</organism>
<protein>
    <submittedName>
        <fullName evidence="1">Uncharacterized protein</fullName>
    </submittedName>
</protein>
<sequence>MRVGGKLARKERERRYISEYMLKAWPGGGYQLNVELGPIPQEYVDRYGLGKAAALFRPTRPRADAVKWTPEAYYIIEAKIRDIKAGIGDLSYYRGMAKKTPDLPFYDGQPIICRLVVPWMIDWIKVAADEAQVEVVVFWADWIADYVKERQHYFTAEYRDKRAETMRLREILGVD</sequence>
<name>A0A6M3M1Z9_9ZZZZ</name>
<dbReference type="AlphaFoldDB" id="A0A6M3M1Z9"/>
<reference evidence="1" key="1">
    <citation type="submission" date="2020-03" db="EMBL/GenBank/DDBJ databases">
        <title>The deep terrestrial virosphere.</title>
        <authorList>
            <person name="Holmfeldt K."/>
            <person name="Nilsson E."/>
            <person name="Simone D."/>
            <person name="Lopez-Fernandez M."/>
            <person name="Wu X."/>
            <person name="de Brujin I."/>
            <person name="Lundin D."/>
            <person name="Andersson A."/>
            <person name="Bertilsson S."/>
            <person name="Dopson M."/>
        </authorList>
    </citation>
    <scope>NUCLEOTIDE SEQUENCE</scope>
    <source>
        <strain evidence="1">MM171B02046</strain>
    </source>
</reference>
<dbReference type="EMBL" id="MT143730">
    <property type="protein sequence ID" value="QJB01751.1"/>
    <property type="molecule type" value="Genomic_DNA"/>
</dbReference>
<proteinExistence type="predicted"/>
<accession>A0A6M3M1Z9</accession>
<gene>
    <name evidence="1" type="ORF">MM171B02046_0009</name>
</gene>
<evidence type="ECO:0000313" key="1">
    <source>
        <dbReference type="EMBL" id="QJB01751.1"/>
    </source>
</evidence>